<evidence type="ECO:0000256" key="4">
    <source>
        <dbReference type="ARBA" id="ARBA00022714"/>
    </source>
</evidence>
<comment type="caution">
    <text evidence="11">The sequence shown here is derived from an EMBL/GenBank/DDBJ whole genome shotgun (WGS) entry which is preliminary data.</text>
</comment>
<dbReference type="InterPro" id="IPR036010">
    <property type="entry name" value="2Fe-2S_ferredoxin-like_sf"/>
</dbReference>
<gene>
    <name evidence="11" type="ORF">PGB34_06410</name>
</gene>
<dbReference type="Gene3D" id="2.40.30.10">
    <property type="entry name" value="Translation factors"/>
    <property type="match status" value="1"/>
</dbReference>
<dbReference type="CDD" id="cd06185">
    <property type="entry name" value="PDR_like"/>
    <property type="match status" value="1"/>
</dbReference>
<evidence type="ECO:0000256" key="5">
    <source>
        <dbReference type="ARBA" id="ARBA00022723"/>
    </source>
</evidence>
<evidence type="ECO:0000256" key="8">
    <source>
        <dbReference type="ARBA" id="ARBA00023014"/>
    </source>
</evidence>
<feature type="domain" description="FAD-binding FR-type" evidence="10">
    <location>
        <begin position="3"/>
        <end position="106"/>
    </location>
</feature>
<evidence type="ECO:0000256" key="2">
    <source>
        <dbReference type="ARBA" id="ARBA00022630"/>
    </source>
</evidence>
<dbReference type="GO" id="GO:0016491">
    <property type="term" value="F:oxidoreductase activity"/>
    <property type="evidence" value="ECO:0007669"/>
    <property type="project" value="UniProtKB-KW"/>
</dbReference>
<dbReference type="SUPFAM" id="SSF54292">
    <property type="entry name" value="2Fe-2S ferredoxin-like"/>
    <property type="match status" value="1"/>
</dbReference>
<dbReference type="GO" id="GO:0051537">
    <property type="term" value="F:2 iron, 2 sulfur cluster binding"/>
    <property type="evidence" value="ECO:0007669"/>
    <property type="project" value="UniProtKB-KW"/>
</dbReference>
<evidence type="ECO:0000256" key="1">
    <source>
        <dbReference type="ARBA" id="ARBA00001917"/>
    </source>
</evidence>
<dbReference type="PROSITE" id="PS51085">
    <property type="entry name" value="2FE2S_FER_2"/>
    <property type="match status" value="1"/>
</dbReference>
<dbReference type="RefSeq" id="WP_271427234.1">
    <property type="nucleotide sequence ID" value="NZ_JAQIPB010000002.1"/>
</dbReference>
<dbReference type="Gene3D" id="3.40.50.80">
    <property type="entry name" value="Nucleotide-binding domain of ferredoxin-NADP reductase (FNR) module"/>
    <property type="match status" value="1"/>
</dbReference>
<keyword evidence="5" id="KW-0479">Metal-binding</keyword>
<dbReference type="InterPro" id="IPR054582">
    <property type="entry name" value="DmmA-like_N"/>
</dbReference>
<name>A0AAE3NA73_9BURK</name>
<sequence length="325" mass="35009">MSSSSLQARVHQMRHEAPGILSVELRPLVPGTAFAQAVEPGAHIDLHLAEGLTRSYSLTNPGDRHRYVVAVALDPKSRGGSRFVHASLRVGQALSLSAPRNHFALHEDATHSVLLAGGIGITPLYAMLRRLAALQRRAHLIYCASRRDGAAFVAQIEALAAASAGRLTVDWQFRDERPARAELQQLLADQPEGTHFYCCGPLALVEGYEHACEALGLTNVHQERFAAAPLPQARTPQEGYTVELRKCGRQLQVAAGMSLLDALLDAGVNADYSCREGVCGACEVKVISGDVDHLDQILSKQEHAANRSMMVCVSGCRSGTLVLDL</sequence>
<dbReference type="PROSITE" id="PS00197">
    <property type="entry name" value="2FE2S_FER_1"/>
    <property type="match status" value="1"/>
</dbReference>
<comment type="cofactor">
    <cofactor evidence="1">
        <name>FMN</name>
        <dbReference type="ChEBI" id="CHEBI:58210"/>
    </cofactor>
</comment>
<reference evidence="11" key="1">
    <citation type="submission" date="2023-01" db="EMBL/GenBank/DDBJ databases">
        <title>Xenophilus mangrovi sp. nov., isolated from soil of Mangrove nature reserve.</title>
        <authorList>
            <person name="Xu S."/>
            <person name="Liu Z."/>
            <person name="Xu Y."/>
        </authorList>
    </citation>
    <scope>NUCLEOTIDE SEQUENCE</scope>
    <source>
        <strain evidence="11">YW8</strain>
    </source>
</reference>
<keyword evidence="2" id="KW-0285">Flavoprotein</keyword>
<dbReference type="InterPro" id="IPR017938">
    <property type="entry name" value="Riboflavin_synthase-like_b-brl"/>
</dbReference>
<dbReference type="InterPro" id="IPR039261">
    <property type="entry name" value="FNR_nucleotide-bd"/>
</dbReference>
<keyword evidence="8" id="KW-0411">Iron-sulfur</keyword>
<dbReference type="CDD" id="cd00207">
    <property type="entry name" value="fer2"/>
    <property type="match status" value="1"/>
</dbReference>
<dbReference type="Pfam" id="PF22290">
    <property type="entry name" value="DmmA-like_N"/>
    <property type="match status" value="1"/>
</dbReference>
<evidence type="ECO:0000313" key="11">
    <source>
        <dbReference type="EMBL" id="MDA7415994.1"/>
    </source>
</evidence>
<dbReference type="Pfam" id="PF00111">
    <property type="entry name" value="Fer2"/>
    <property type="match status" value="1"/>
</dbReference>
<keyword evidence="12" id="KW-1185">Reference proteome</keyword>
<evidence type="ECO:0000259" key="10">
    <source>
        <dbReference type="PROSITE" id="PS51384"/>
    </source>
</evidence>
<organism evidence="11 12">
    <name type="scientific">Xenophilus arseniciresistens</name>
    <dbReference type="NCBI Taxonomy" id="1283306"/>
    <lineage>
        <taxon>Bacteria</taxon>
        <taxon>Pseudomonadati</taxon>
        <taxon>Pseudomonadota</taxon>
        <taxon>Betaproteobacteria</taxon>
        <taxon>Burkholderiales</taxon>
        <taxon>Comamonadaceae</taxon>
        <taxon>Xenophilus</taxon>
    </lineage>
</organism>
<dbReference type="PRINTS" id="PR00409">
    <property type="entry name" value="PHDIOXRDTASE"/>
</dbReference>
<dbReference type="SUPFAM" id="SSF63380">
    <property type="entry name" value="Riboflavin synthase domain-like"/>
    <property type="match status" value="1"/>
</dbReference>
<dbReference type="PROSITE" id="PS51384">
    <property type="entry name" value="FAD_FR"/>
    <property type="match status" value="1"/>
</dbReference>
<dbReference type="PANTHER" id="PTHR47354:SF1">
    <property type="entry name" value="CARNITINE MONOOXYGENASE REDUCTASE SUBUNIT"/>
    <property type="match status" value="1"/>
</dbReference>
<evidence type="ECO:0000256" key="6">
    <source>
        <dbReference type="ARBA" id="ARBA00023002"/>
    </source>
</evidence>
<dbReference type="Proteomes" id="UP001212602">
    <property type="component" value="Unassembled WGS sequence"/>
</dbReference>
<keyword evidence="7" id="KW-0408">Iron</keyword>
<dbReference type="InterPro" id="IPR001041">
    <property type="entry name" value="2Fe-2S_ferredoxin-type"/>
</dbReference>
<keyword evidence="6" id="KW-0560">Oxidoreductase</keyword>
<protein>
    <submittedName>
        <fullName evidence="11">PDR/VanB family oxidoreductase</fullName>
    </submittedName>
</protein>
<dbReference type="InterPro" id="IPR050415">
    <property type="entry name" value="MRET"/>
</dbReference>
<dbReference type="Gene3D" id="3.10.20.30">
    <property type="match status" value="1"/>
</dbReference>
<dbReference type="InterPro" id="IPR017927">
    <property type="entry name" value="FAD-bd_FR_type"/>
</dbReference>
<evidence type="ECO:0000256" key="3">
    <source>
        <dbReference type="ARBA" id="ARBA00022643"/>
    </source>
</evidence>
<keyword evidence="4" id="KW-0001">2Fe-2S</keyword>
<dbReference type="InterPro" id="IPR006058">
    <property type="entry name" value="2Fe2S_fd_BS"/>
</dbReference>
<evidence type="ECO:0000259" key="9">
    <source>
        <dbReference type="PROSITE" id="PS51085"/>
    </source>
</evidence>
<dbReference type="GO" id="GO:0046872">
    <property type="term" value="F:metal ion binding"/>
    <property type="evidence" value="ECO:0007669"/>
    <property type="project" value="UniProtKB-KW"/>
</dbReference>
<dbReference type="EMBL" id="JAQIPB010000002">
    <property type="protein sequence ID" value="MDA7415994.1"/>
    <property type="molecule type" value="Genomic_DNA"/>
</dbReference>
<feature type="domain" description="2Fe-2S ferredoxin-type" evidence="9">
    <location>
        <begin position="240"/>
        <end position="325"/>
    </location>
</feature>
<accession>A0AAE3NA73</accession>
<evidence type="ECO:0000256" key="7">
    <source>
        <dbReference type="ARBA" id="ARBA00023004"/>
    </source>
</evidence>
<evidence type="ECO:0000313" key="12">
    <source>
        <dbReference type="Proteomes" id="UP001212602"/>
    </source>
</evidence>
<dbReference type="PANTHER" id="PTHR47354">
    <property type="entry name" value="NADH OXIDOREDUCTASE HCR"/>
    <property type="match status" value="1"/>
</dbReference>
<dbReference type="SUPFAM" id="SSF52343">
    <property type="entry name" value="Ferredoxin reductase-like, C-terminal NADP-linked domain"/>
    <property type="match status" value="1"/>
</dbReference>
<dbReference type="AlphaFoldDB" id="A0AAE3NA73"/>
<dbReference type="InterPro" id="IPR012675">
    <property type="entry name" value="Beta-grasp_dom_sf"/>
</dbReference>
<keyword evidence="3" id="KW-0288">FMN</keyword>
<proteinExistence type="predicted"/>